<evidence type="ECO:0000256" key="2">
    <source>
        <dbReference type="ARBA" id="ARBA00034534"/>
    </source>
</evidence>
<dbReference type="PANTHER" id="PTHR21737">
    <property type="entry name" value="POLYGLUTAMINE BINDING PROTEIN 1/MARVEL MEMBRANE-ASSOCIATING DOMAIN CONTAINING 3"/>
    <property type="match status" value="1"/>
</dbReference>
<sequence>MENAENTSHIGLGERETVHQILAERYKNFLYLSDADRQRYTTLSKRMNDALQADDPAALKTVIYQHISEHPEKLIRMKLPSLPLPLKEELMVRNVMDSCPFKAVISCFGGFVLGGIFGLFSASVDPISTIHGAETPTTREVAREMYARSLSHAKSFAMIGAMFAGTECVLESYRGKSDLFNSTLSGAIVGGAIGFRAHILPSVCIHCDHLPLLILFPYHFQMSSVQPPDKKRHTSEVCHHSSDTRSDKHKSRKDDKSSRKHPDDVHGSRSRKHERSHNHQSKHHKRDTLKRRHHDKHTTHKTRDSGHDLRKKKKRKHSQSDSSSSSSCADSDNSDIRMKALAAGVPKELLSLSLEEIEKLKEERQQRKALIKILETPEEKRARRLAKKESKERWRRERMGWDKEYLGYTNEDNPFGDHHLSESFVWKQKLESEGLAHLSKEEIQALQKKKMEENKLELKSVRRRRAEREREREERDKEMEMMQRDKEAEYYRSWEQQEDTFHLEQAKLRSRIRIADGRAKPIDLLAKYITDDQDENSMELTSMDLSGAIEILEPTQFLVGLGLEDLEDLLEDIRVVYMELEKGRNAEYWRDITTVVEDELNKLRRLEDASAGVSGAYGADSRGRSSASISQSVMQSVAETLKGKTYNQLAALERQIEPKLSGGEGVDVTYWETLAQFVRAQMARTRLRDMHQENLRRKLEYLRQSQGILPEPLFPSGTERFQPTVSAHPSTSQTVDEDTHLMPPPMLGGISKEPPVEPEDEQPQVEDPHSAEAIRAARVAQLESAARAEEEIYDPSCYSPARVDPADLELDAVVYNPEDDEAKIDYQRQEVIRTGAMRASEEEELMRRAREGMEDGEDAQFSVTIPVEDQSFLWSDKYRPRKPRFFNRVHTGFVWNKYNQTHYDLDNPPPKIVQGYKFNVFYPDLIDKTKTPTYTLTPCTDVNSRDFAILRFTAGPPYEDIAFKIVNREWEYSYKHGFRCQFQNNIFQLWFHFKRFRYRR</sequence>
<keyword evidence="4" id="KW-0812">Transmembrane</keyword>
<dbReference type="Proteomes" id="UP000324629">
    <property type="component" value="Unassembled WGS sequence"/>
</dbReference>
<keyword evidence="8" id="KW-1185">Reference proteome</keyword>
<gene>
    <name evidence="7" type="ORF">DEA37_0014055</name>
</gene>
<dbReference type="GO" id="GO:0005737">
    <property type="term" value="C:cytoplasm"/>
    <property type="evidence" value="ECO:0007669"/>
    <property type="project" value="TreeGrafter"/>
</dbReference>
<feature type="compositionally biased region" description="Basic and acidic residues" evidence="3">
    <location>
        <begin position="234"/>
        <end position="267"/>
    </location>
</feature>
<feature type="compositionally biased region" description="Basic residues" evidence="3">
    <location>
        <begin position="268"/>
        <end position="300"/>
    </location>
</feature>
<feature type="domain" description="Splicing factor Cactin C-terminal" evidence="5">
    <location>
        <begin position="874"/>
        <end position="1000"/>
    </location>
</feature>
<comment type="similarity">
    <text evidence="1">Belongs to the CACTIN family.</text>
</comment>
<keyword evidence="4" id="KW-1133">Transmembrane helix</keyword>
<organism evidence="7 8">
    <name type="scientific">Paragonimus westermani</name>
    <dbReference type="NCBI Taxonomy" id="34504"/>
    <lineage>
        <taxon>Eukaryota</taxon>
        <taxon>Metazoa</taxon>
        <taxon>Spiralia</taxon>
        <taxon>Lophotrochozoa</taxon>
        <taxon>Platyhelminthes</taxon>
        <taxon>Trematoda</taxon>
        <taxon>Digenea</taxon>
        <taxon>Plagiorchiida</taxon>
        <taxon>Troglotremata</taxon>
        <taxon>Troglotrematidae</taxon>
        <taxon>Paragonimus</taxon>
    </lineage>
</organism>
<accession>A0A5J4NYT3</accession>
<feature type="domain" description="Splicing factor cactin central" evidence="6">
    <location>
        <begin position="484"/>
        <end position="691"/>
    </location>
</feature>
<dbReference type="AlphaFoldDB" id="A0A5J4NYT3"/>
<evidence type="ECO:0000259" key="6">
    <source>
        <dbReference type="Pfam" id="PF10312"/>
    </source>
</evidence>
<dbReference type="InterPro" id="IPR019134">
    <property type="entry name" value="Cactin_C"/>
</dbReference>
<evidence type="ECO:0000313" key="8">
    <source>
        <dbReference type="Proteomes" id="UP000324629"/>
    </source>
</evidence>
<name>A0A5J4NYT3_9TREM</name>
<comment type="caution">
    <text evidence="7">The sequence shown here is derived from an EMBL/GenBank/DDBJ whole genome shotgun (WGS) entry which is preliminary data.</text>
</comment>
<protein>
    <recommendedName>
        <fullName evidence="2">Splicing factor Cactin</fullName>
    </recommendedName>
</protein>
<dbReference type="Pfam" id="PF09732">
    <property type="entry name" value="CactinC_cactus"/>
    <property type="match status" value="1"/>
</dbReference>
<evidence type="ECO:0000256" key="1">
    <source>
        <dbReference type="ARBA" id="ARBA00006895"/>
    </source>
</evidence>
<dbReference type="Pfam" id="PF02466">
    <property type="entry name" value="Tim17"/>
    <property type="match status" value="1"/>
</dbReference>
<dbReference type="SMART" id="SM01050">
    <property type="entry name" value="CactinC_cactus"/>
    <property type="match status" value="1"/>
</dbReference>
<evidence type="ECO:0000256" key="3">
    <source>
        <dbReference type="SAM" id="MobiDB-lite"/>
    </source>
</evidence>
<feature type="compositionally biased region" description="Low complexity" evidence="3">
    <location>
        <begin position="320"/>
        <end position="331"/>
    </location>
</feature>
<feature type="region of interest" description="Disordered" evidence="3">
    <location>
        <begin position="461"/>
        <end position="481"/>
    </location>
</feature>
<reference evidence="7 8" key="1">
    <citation type="journal article" date="2019" name="Gigascience">
        <title>Whole-genome sequence of the oriental lung fluke Paragonimus westermani.</title>
        <authorList>
            <person name="Oey H."/>
            <person name="Zakrzewski M."/>
            <person name="Narain K."/>
            <person name="Devi K.R."/>
            <person name="Agatsuma T."/>
            <person name="Nawaratna S."/>
            <person name="Gobert G.N."/>
            <person name="Jones M.K."/>
            <person name="Ragan M.A."/>
            <person name="McManus D.P."/>
            <person name="Krause L."/>
        </authorList>
    </citation>
    <scope>NUCLEOTIDE SEQUENCE [LARGE SCALE GENOMIC DNA]</scope>
    <source>
        <strain evidence="7 8">IND2009</strain>
    </source>
</reference>
<dbReference type="InterPro" id="IPR018816">
    <property type="entry name" value="Cactin_central"/>
</dbReference>
<evidence type="ECO:0000313" key="7">
    <source>
        <dbReference type="EMBL" id="KAA3680887.1"/>
    </source>
</evidence>
<dbReference type="GO" id="GO:0045292">
    <property type="term" value="P:mRNA cis splicing, via spliceosome"/>
    <property type="evidence" value="ECO:0007669"/>
    <property type="project" value="TreeGrafter"/>
</dbReference>
<dbReference type="EMBL" id="QNGE01000330">
    <property type="protein sequence ID" value="KAA3680887.1"/>
    <property type="molecule type" value="Genomic_DNA"/>
</dbReference>
<evidence type="ECO:0000256" key="4">
    <source>
        <dbReference type="SAM" id="Phobius"/>
    </source>
</evidence>
<feature type="transmembrane region" description="Helical" evidence="4">
    <location>
        <begin position="101"/>
        <end position="120"/>
    </location>
</feature>
<dbReference type="Pfam" id="PF10312">
    <property type="entry name" value="Cactin_mid"/>
    <property type="match status" value="1"/>
</dbReference>
<dbReference type="GO" id="GO:0005681">
    <property type="term" value="C:spliceosomal complex"/>
    <property type="evidence" value="ECO:0007669"/>
    <property type="project" value="TreeGrafter"/>
</dbReference>
<proteinExistence type="inferred from homology"/>
<evidence type="ECO:0000259" key="5">
    <source>
        <dbReference type="Pfam" id="PF09732"/>
    </source>
</evidence>
<dbReference type="PANTHER" id="PTHR21737:SF4">
    <property type="entry name" value="SPLICING FACTOR CACTIN"/>
    <property type="match status" value="1"/>
</dbReference>
<keyword evidence="4" id="KW-0472">Membrane</keyword>
<feature type="region of interest" description="Disordered" evidence="3">
    <location>
        <begin position="225"/>
        <end position="333"/>
    </location>
</feature>